<evidence type="ECO:0000313" key="3">
    <source>
        <dbReference type="Proteomes" id="UP001145087"/>
    </source>
</evidence>
<reference evidence="2" key="1">
    <citation type="submission" date="2022-11" db="EMBL/GenBank/DDBJ databases">
        <title>Marilongibacter aestuarii gen. nov., sp. nov., isolated from tidal flat sediment.</title>
        <authorList>
            <person name="Jiayan W."/>
        </authorList>
    </citation>
    <scope>NUCLEOTIDE SEQUENCE</scope>
    <source>
        <strain evidence="2">Z1-6</strain>
    </source>
</reference>
<comment type="caution">
    <text evidence="2">The sequence shown here is derived from an EMBL/GenBank/DDBJ whole genome shotgun (WGS) entry which is preliminary data.</text>
</comment>
<gene>
    <name evidence="2" type="ORF">OU798_13300</name>
</gene>
<sequence>MRLKLLIITLLLCHSLFAQELVKFKVQIQKDRIDAPVAVSLDGLNYNTDKGNLVLYEINKAGEMQIASQLEPGHSARLWFILKGESKKGSERKFVLKREEKAALAETIVSLKKDSKDLSLLVNEKPVLNYRFATTYPPDGVDPLYKRSGFIHPLWSPGGKILTRIQAPDHYHHYGIWGPWTKTHIDDRAVDFWNLKSGEGTVKFAGFLSEAEGAVYSGFKALQQHIDFGGLGEDQIAMNEILDVRAWNLGEGVWMVDYTTSLNSPLKNGIMLDAYRYGGGIGWRATEKWHKDNCTVLTSDNKTRVDADGSYARWCMVEGESEVKEGRSGILFLSHPSNRMHPEPMRVWPLDANNGRGDMYFEFVPIRHDDWKLEPKQNYTLKYRMIIFDGKLDAETAEKYWNSFAANPVIEFENK</sequence>
<dbReference type="RefSeq" id="WP_343333656.1">
    <property type="nucleotide sequence ID" value="NZ_JAPOHD010000027.1"/>
</dbReference>
<keyword evidence="1" id="KW-0732">Signal</keyword>
<feature type="chain" id="PRO_5040947400" evidence="1">
    <location>
        <begin position="19"/>
        <end position="415"/>
    </location>
</feature>
<dbReference type="Proteomes" id="UP001145087">
    <property type="component" value="Unassembled WGS sequence"/>
</dbReference>
<name>A0A9X3FE20_9BACT</name>
<protein>
    <submittedName>
        <fullName evidence="2">PmoA family protein</fullName>
    </submittedName>
</protein>
<dbReference type="InterPro" id="IPR029475">
    <property type="entry name" value="DUF6807"/>
</dbReference>
<organism evidence="2 3">
    <name type="scientific">Draconibacterium aestuarii</name>
    <dbReference type="NCBI Taxonomy" id="2998507"/>
    <lineage>
        <taxon>Bacteria</taxon>
        <taxon>Pseudomonadati</taxon>
        <taxon>Bacteroidota</taxon>
        <taxon>Bacteroidia</taxon>
        <taxon>Marinilabiliales</taxon>
        <taxon>Prolixibacteraceae</taxon>
        <taxon>Draconibacterium</taxon>
    </lineage>
</organism>
<dbReference type="Pfam" id="PF14100">
    <property type="entry name" value="DUF6807"/>
    <property type="match status" value="1"/>
</dbReference>
<proteinExistence type="predicted"/>
<keyword evidence="3" id="KW-1185">Reference proteome</keyword>
<feature type="signal peptide" evidence="1">
    <location>
        <begin position="1"/>
        <end position="18"/>
    </location>
</feature>
<accession>A0A9X3FE20</accession>
<dbReference type="EMBL" id="JAPOHD010000027">
    <property type="protein sequence ID" value="MCY1721325.1"/>
    <property type="molecule type" value="Genomic_DNA"/>
</dbReference>
<evidence type="ECO:0000313" key="2">
    <source>
        <dbReference type="EMBL" id="MCY1721325.1"/>
    </source>
</evidence>
<dbReference type="AlphaFoldDB" id="A0A9X3FE20"/>
<evidence type="ECO:0000256" key="1">
    <source>
        <dbReference type="SAM" id="SignalP"/>
    </source>
</evidence>